<evidence type="ECO:0000313" key="4">
    <source>
        <dbReference type="EMBL" id="QJE72535.1"/>
    </source>
</evidence>
<dbReference type="InterPro" id="IPR037120">
    <property type="entry name" value="Haem_peroxidase_sf_animal"/>
</dbReference>
<keyword evidence="2" id="KW-0964">Secreted</keyword>
<comment type="subcellular location">
    <subcellularLocation>
        <location evidence="1">Secreted</location>
    </subcellularLocation>
</comment>
<accession>A0A858R557</accession>
<reference evidence="4" key="1">
    <citation type="submission" date="2020-04" db="EMBL/GenBank/DDBJ databases">
        <title>A desert anoxygenic phototrophic bacterium fixes CO2 using RubisCO under aerobic conditions.</title>
        <authorList>
            <person name="Tang K."/>
        </authorList>
    </citation>
    <scope>NUCLEOTIDE SEQUENCE [LARGE SCALE GENOMIC DNA]</scope>
    <source>
        <strain evidence="4">MIMtkB3</strain>
    </source>
</reference>
<evidence type="ECO:0000313" key="5">
    <source>
        <dbReference type="Proteomes" id="UP000501891"/>
    </source>
</evidence>
<dbReference type="InterPro" id="IPR019791">
    <property type="entry name" value="Haem_peroxidase_animal"/>
</dbReference>
<dbReference type="Proteomes" id="UP000501891">
    <property type="component" value="Chromosome"/>
</dbReference>
<dbReference type="GO" id="GO:0006979">
    <property type="term" value="P:response to oxidative stress"/>
    <property type="evidence" value="ECO:0007669"/>
    <property type="project" value="InterPro"/>
</dbReference>
<dbReference type="KEGG" id="acru:HHL28_04970"/>
<dbReference type="SUPFAM" id="SSF48113">
    <property type="entry name" value="Heme-dependent peroxidases"/>
    <property type="match status" value="1"/>
</dbReference>
<keyword evidence="5" id="KW-1185">Reference proteome</keyword>
<dbReference type="Pfam" id="PF03098">
    <property type="entry name" value="An_peroxidase"/>
    <property type="match status" value="1"/>
</dbReference>
<dbReference type="PRINTS" id="PR00457">
    <property type="entry name" value="ANPEROXIDASE"/>
</dbReference>
<gene>
    <name evidence="4" type="ORF">HHL28_04970</name>
</gene>
<keyword evidence="3" id="KW-0325">Glycoprotein</keyword>
<dbReference type="PROSITE" id="PS50292">
    <property type="entry name" value="PEROXIDASE_3"/>
    <property type="match status" value="1"/>
</dbReference>
<sequence>MHHGIPVTKKGSQDVFLASGDTPTSFGILFEQDRSQPSVEALKKLAETMVEPPGPPTADLDSTQPAGFTFFGQFVDHDITLSAGTPPDPDGVFDFSTVHNGRTPRLDLDSVFGTGPAYSDSAPLYDPATLRLRLGEGGFGPPAQEVAAADLPEGASPSVSRTLGDPRNSENLIIAQLHTVFMRLYNRFLGHTPGAAGDLARYEAARRKTVQHYQHVVLNDYLPRIAGRAAVDAAMLRDVPRYRHMVSQCPTKLIMPVEFAFAAFRFGHSQVRGGYSLNMGTGGQPRGRRLFVPGDLDLNGSHPITEDARINWDFFFELSELSGDEPTVPRNFSRRFDAKLAGALANLKPPGIPDGTEPVLATRNLLRGRAACLPSGQAVARAIGAVPLSNDQLGLETLDPAVREEIEAHTPLWYYVLREAEVVGGGKRLAGTGAYILAETFVGLLLHDENSILNQPFTPEPGLETLAGICATVWPNRGRGPNDAD</sequence>
<organism evidence="4 5">
    <name type="scientific">Aerophototrophica crusticola</name>
    <dbReference type="NCBI Taxonomy" id="1709002"/>
    <lineage>
        <taxon>Bacteria</taxon>
        <taxon>Pseudomonadati</taxon>
        <taxon>Pseudomonadota</taxon>
        <taxon>Alphaproteobacteria</taxon>
        <taxon>Rhodospirillales</taxon>
        <taxon>Rhodospirillaceae</taxon>
        <taxon>Aerophototrophica</taxon>
    </lineage>
</organism>
<name>A0A858R557_9PROT</name>
<dbReference type="GO" id="GO:0004601">
    <property type="term" value="F:peroxidase activity"/>
    <property type="evidence" value="ECO:0007669"/>
    <property type="project" value="InterPro"/>
</dbReference>
<evidence type="ECO:0000256" key="3">
    <source>
        <dbReference type="ARBA" id="ARBA00023180"/>
    </source>
</evidence>
<dbReference type="AlphaFoldDB" id="A0A858R557"/>
<dbReference type="InterPro" id="IPR010255">
    <property type="entry name" value="Haem_peroxidase_sf"/>
</dbReference>
<dbReference type="PANTHER" id="PTHR11475">
    <property type="entry name" value="OXIDASE/PEROXIDASE"/>
    <property type="match status" value="1"/>
</dbReference>
<evidence type="ECO:0000256" key="1">
    <source>
        <dbReference type="ARBA" id="ARBA00004613"/>
    </source>
</evidence>
<dbReference type="EMBL" id="CP051775">
    <property type="protein sequence ID" value="QJE72535.1"/>
    <property type="molecule type" value="Genomic_DNA"/>
</dbReference>
<dbReference type="GO" id="GO:0020037">
    <property type="term" value="F:heme binding"/>
    <property type="evidence" value="ECO:0007669"/>
    <property type="project" value="InterPro"/>
</dbReference>
<proteinExistence type="predicted"/>
<dbReference type="PANTHER" id="PTHR11475:SF4">
    <property type="entry name" value="CHORION PEROXIDASE"/>
    <property type="match status" value="1"/>
</dbReference>
<dbReference type="Gene3D" id="1.10.640.10">
    <property type="entry name" value="Haem peroxidase domain superfamily, animal type"/>
    <property type="match status" value="1"/>
</dbReference>
<evidence type="ECO:0008006" key="6">
    <source>
        <dbReference type="Google" id="ProtNLM"/>
    </source>
</evidence>
<protein>
    <recommendedName>
        <fullName evidence="6">Heme peroxidase</fullName>
    </recommendedName>
</protein>
<evidence type="ECO:0000256" key="2">
    <source>
        <dbReference type="ARBA" id="ARBA00022525"/>
    </source>
</evidence>
<dbReference type="GO" id="GO:0005576">
    <property type="term" value="C:extracellular region"/>
    <property type="evidence" value="ECO:0007669"/>
    <property type="project" value="UniProtKB-SubCell"/>
</dbReference>